<reference evidence="17 18" key="1">
    <citation type="submission" date="2024-03" db="EMBL/GenBank/DDBJ databases">
        <title>Mouse gut bacterial collection (mGBC) of GemPharmatech.</title>
        <authorList>
            <person name="He Y."/>
            <person name="Dong L."/>
            <person name="Wu D."/>
            <person name="Gao X."/>
            <person name="Lin Z."/>
        </authorList>
    </citation>
    <scope>NUCLEOTIDE SEQUENCE [LARGE SCALE GENOMIC DNA]</scope>
    <source>
        <strain evidence="17 18">54-13</strain>
    </source>
</reference>
<dbReference type="InterPro" id="IPR014729">
    <property type="entry name" value="Rossmann-like_a/b/a_fold"/>
</dbReference>
<feature type="domain" description="Riboflavin kinase" evidence="16">
    <location>
        <begin position="177"/>
        <end position="305"/>
    </location>
</feature>
<evidence type="ECO:0000256" key="9">
    <source>
        <dbReference type="ARBA" id="ARBA00022777"/>
    </source>
</evidence>
<proteinExistence type="inferred from homology"/>
<keyword evidence="9 15" id="KW-0418">Kinase</keyword>
<evidence type="ECO:0000256" key="8">
    <source>
        <dbReference type="ARBA" id="ARBA00022741"/>
    </source>
</evidence>
<dbReference type="Pfam" id="PF01687">
    <property type="entry name" value="Flavokinase"/>
    <property type="match status" value="1"/>
</dbReference>
<keyword evidence="12" id="KW-0511">Multifunctional enzyme</keyword>
<comment type="function">
    <text evidence="1">Catalyzes the phosphorylation of riboflavin to FMN followed by the adenylation of FMN to FAD.</text>
</comment>
<comment type="caution">
    <text evidence="17">The sequence shown here is derived from an EMBL/GenBank/DDBJ whole genome shotgun (WGS) entry which is preliminary data.</text>
</comment>
<dbReference type="PIRSF" id="PIRSF004491">
    <property type="entry name" value="FAD_Synth"/>
    <property type="match status" value="1"/>
</dbReference>
<comment type="catalytic activity">
    <reaction evidence="14 15">
        <text>FMN + ATP + H(+) = FAD + diphosphate</text>
        <dbReference type="Rhea" id="RHEA:17237"/>
        <dbReference type="ChEBI" id="CHEBI:15378"/>
        <dbReference type="ChEBI" id="CHEBI:30616"/>
        <dbReference type="ChEBI" id="CHEBI:33019"/>
        <dbReference type="ChEBI" id="CHEBI:57692"/>
        <dbReference type="ChEBI" id="CHEBI:58210"/>
        <dbReference type="EC" id="2.7.7.2"/>
    </reaction>
</comment>
<dbReference type="Pfam" id="PF06574">
    <property type="entry name" value="FAD_syn"/>
    <property type="match status" value="1"/>
</dbReference>
<dbReference type="SMART" id="SM00904">
    <property type="entry name" value="Flavokinase"/>
    <property type="match status" value="1"/>
</dbReference>
<dbReference type="InterPro" id="IPR023465">
    <property type="entry name" value="Riboflavin_kinase_dom_sf"/>
</dbReference>
<keyword evidence="11 15" id="KW-0067">ATP-binding</keyword>
<evidence type="ECO:0000256" key="6">
    <source>
        <dbReference type="ARBA" id="ARBA00022679"/>
    </source>
</evidence>
<dbReference type="NCBIfam" id="TIGR00083">
    <property type="entry name" value="ribF"/>
    <property type="match status" value="1"/>
</dbReference>
<sequence>MALIDRPDNTHGRIAAVGMFDGVHDGHRSLFETLSAHGRRLGLKPAAVTFRSHPRTLTSGSNMAMLSTLDEKLRLIEAEGVDVILLDFDEDLRMMPAGKFMAMLARDYGVEAMVIGFNNRFGHDRPDFIEAYGELGKKCGIKVFAADEFKCGSVSKVSSSAIRSLLGDGRVEEAACLLGRPYVIEGSVVHGKELGRKLGFPTANIEPLCHGILVPANGVYAVRVALADGSVWPGMLNIGHRPTVDGDDAPRSIEVHIIGFDGDIYGTLVAVEFVAFLRHEQAFPSLEALKEQLAADARRTVAAVG</sequence>
<keyword evidence="18" id="KW-1185">Reference proteome</keyword>
<dbReference type="SUPFAM" id="SSF82114">
    <property type="entry name" value="Riboflavin kinase-like"/>
    <property type="match status" value="1"/>
</dbReference>
<dbReference type="InterPro" id="IPR015865">
    <property type="entry name" value="Riboflavin_kinase_bac/euk"/>
</dbReference>
<dbReference type="PANTHER" id="PTHR22749">
    <property type="entry name" value="RIBOFLAVIN KINASE/FMN ADENYLYLTRANSFERASE"/>
    <property type="match status" value="1"/>
</dbReference>
<dbReference type="PANTHER" id="PTHR22749:SF6">
    <property type="entry name" value="RIBOFLAVIN KINASE"/>
    <property type="match status" value="1"/>
</dbReference>
<comment type="catalytic activity">
    <reaction evidence="13 15">
        <text>riboflavin + ATP = FMN + ADP + H(+)</text>
        <dbReference type="Rhea" id="RHEA:14357"/>
        <dbReference type="ChEBI" id="CHEBI:15378"/>
        <dbReference type="ChEBI" id="CHEBI:30616"/>
        <dbReference type="ChEBI" id="CHEBI:57986"/>
        <dbReference type="ChEBI" id="CHEBI:58210"/>
        <dbReference type="ChEBI" id="CHEBI:456216"/>
        <dbReference type="EC" id="2.7.1.26"/>
    </reaction>
</comment>
<dbReference type="CDD" id="cd02064">
    <property type="entry name" value="FAD_synthetase_N"/>
    <property type="match status" value="1"/>
</dbReference>
<evidence type="ECO:0000256" key="14">
    <source>
        <dbReference type="ARBA" id="ARBA00049494"/>
    </source>
</evidence>
<comment type="pathway">
    <text evidence="3 15">Cofactor biosynthesis; FMN biosynthesis; FMN from riboflavin (ATP route): step 1/1.</text>
</comment>
<evidence type="ECO:0000256" key="4">
    <source>
        <dbReference type="ARBA" id="ARBA00022630"/>
    </source>
</evidence>
<evidence type="ECO:0000256" key="3">
    <source>
        <dbReference type="ARBA" id="ARBA00005201"/>
    </source>
</evidence>
<keyword evidence="8 15" id="KW-0547">Nucleotide-binding</keyword>
<dbReference type="EC" id="2.7.1.26" evidence="15"/>
<keyword evidence="4 15" id="KW-0285">Flavoprotein</keyword>
<dbReference type="EMBL" id="JBCLPP010000005">
    <property type="protein sequence ID" value="MEY8244492.1"/>
    <property type="molecule type" value="Genomic_DNA"/>
</dbReference>
<evidence type="ECO:0000256" key="12">
    <source>
        <dbReference type="ARBA" id="ARBA00023268"/>
    </source>
</evidence>
<evidence type="ECO:0000256" key="11">
    <source>
        <dbReference type="ARBA" id="ARBA00022840"/>
    </source>
</evidence>
<dbReference type="InterPro" id="IPR015864">
    <property type="entry name" value="FAD_synthase"/>
</dbReference>
<evidence type="ECO:0000256" key="5">
    <source>
        <dbReference type="ARBA" id="ARBA00022643"/>
    </source>
</evidence>
<dbReference type="Proteomes" id="UP001565200">
    <property type="component" value="Unassembled WGS sequence"/>
</dbReference>
<dbReference type="GO" id="GO:0008531">
    <property type="term" value="F:riboflavin kinase activity"/>
    <property type="evidence" value="ECO:0007669"/>
    <property type="project" value="UniProtKB-EC"/>
</dbReference>
<comment type="similarity">
    <text evidence="15">Belongs to the ribF family.</text>
</comment>
<gene>
    <name evidence="17" type="primary">ribF</name>
    <name evidence="17" type="ORF">AAK873_02525</name>
</gene>
<evidence type="ECO:0000256" key="15">
    <source>
        <dbReference type="PIRNR" id="PIRNR004491"/>
    </source>
</evidence>
<evidence type="ECO:0000256" key="2">
    <source>
        <dbReference type="ARBA" id="ARBA00004726"/>
    </source>
</evidence>
<evidence type="ECO:0000313" key="18">
    <source>
        <dbReference type="Proteomes" id="UP001565200"/>
    </source>
</evidence>
<evidence type="ECO:0000256" key="10">
    <source>
        <dbReference type="ARBA" id="ARBA00022827"/>
    </source>
</evidence>
<dbReference type="EC" id="2.7.7.2" evidence="15"/>
<dbReference type="InterPro" id="IPR002606">
    <property type="entry name" value="Riboflavin_kinase_bac"/>
</dbReference>
<evidence type="ECO:0000259" key="16">
    <source>
        <dbReference type="SMART" id="SM00904"/>
    </source>
</evidence>
<evidence type="ECO:0000256" key="13">
    <source>
        <dbReference type="ARBA" id="ARBA00047880"/>
    </source>
</evidence>
<evidence type="ECO:0000256" key="1">
    <source>
        <dbReference type="ARBA" id="ARBA00002121"/>
    </source>
</evidence>
<keyword evidence="5 15" id="KW-0288">FMN</keyword>
<protein>
    <recommendedName>
        <fullName evidence="15">Riboflavin biosynthesis protein</fullName>
    </recommendedName>
    <domain>
        <recommendedName>
            <fullName evidence="15">Riboflavin kinase</fullName>
            <ecNumber evidence="15">2.7.1.26</ecNumber>
        </recommendedName>
        <alternativeName>
            <fullName evidence="15">Flavokinase</fullName>
        </alternativeName>
    </domain>
    <domain>
        <recommendedName>
            <fullName evidence="15">FMN adenylyltransferase</fullName>
            <ecNumber evidence="15">2.7.7.2</ecNumber>
        </recommendedName>
        <alternativeName>
            <fullName evidence="15">FAD pyrophosphorylase</fullName>
        </alternativeName>
        <alternativeName>
            <fullName evidence="15">FAD synthase</fullName>
        </alternativeName>
    </domain>
</protein>
<evidence type="ECO:0000256" key="7">
    <source>
        <dbReference type="ARBA" id="ARBA00022695"/>
    </source>
</evidence>
<accession>A0ABV4CXS1</accession>
<organism evidence="17 18">
    <name type="scientific">Heminiphilus faecis</name>
    <dbReference type="NCBI Taxonomy" id="2601703"/>
    <lineage>
        <taxon>Bacteria</taxon>
        <taxon>Pseudomonadati</taxon>
        <taxon>Bacteroidota</taxon>
        <taxon>Bacteroidia</taxon>
        <taxon>Bacteroidales</taxon>
        <taxon>Muribaculaceae</taxon>
        <taxon>Heminiphilus</taxon>
    </lineage>
</organism>
<dbReference type="RefSeq" id="WP_369863182.1">
    <property type="nucleotide sequence ID" value="NZ_JBCLPP010000005.1"/>
</dbReference>
<dbReference type="Gene3D" id="3.40.50.620">
    <property type="entry name" value="HUPs"/>
    <property type="match status" value="1"/>
</dbReference>
<name>A0ABV4CXS1_9BACT</name>
<comment type="pathway">
    <text evidence="2 15">Cofactor biosynthesis; FAD biosynthesis; FAD from FMN: step 1/1.</text>
</comment>
<keyword evidence="7 15" id="KW-0548">Nucleotidyltransferase</keyword>
<evidence type="ECO:0000313" key="17">
    <source>
        <dbReference type="EMBL" id="MEY8244492.1"/>
    </source>
</evidence>
<dbReference type="Gene3D" id="2.40.30.30">
    <property type="entry name" value="Riboflavin kinase-like"/>
    <property type="match status" value="1"/>
</dbReference>
<keyword evidence="10 15" id="KW-0274">FAD</keyword>
<dbReference type="GO" id="GO:0003919">
    <property type="term" value="F:FMN adenylyltransferase activity"/>
    <property type="evidence" value="ECO:0007669"/>
    <property type="project" value="UniProtKB-EC"/>
</dbReference>
<keyword evidence="6 15" id="KW-0808">Transferase</keyword>
<dbReference type="SUPFAM" id="SSF52374">
    <property type="entry name" value="Nucleotidylyl transferase"/>
    <property type="match status" value="1"/>
</dbReference>
<dbReference type="InterPro" id="IPR023468">
    <property type="entry name" value="Riboflavin_kinase"/>
</dbReference>